<dbReference type="HOGENOM" id="CLU_010808_6_0_14"/>
<feature type="binding site" evidence="8">
    <location>
        <position position="367"/>
    </location>
    <ligand>
        <name>[4Fe-4S] cluster</name>
        <dbReference type="ChEBI" id="CHEBI:49883"/>
        <label>1</label>
    </ligand>
</feature>
<gene>
    <name evidence="8 10" type="primary">rnfC</name>
    <name evidence="10" type="ORF">BN85413770</name>
</gene>
<keyword evidence="11" id="KW-1185">Reference proteome</keyword>
<dbReference type="InterPro" id="IPR019554">
    <property type="entry name" value="Soluble_ligand-bd"/>
</dbReference>
<dbReference type="InterPro" id="IPR037225">
    <property type="entry name" value="Nuo51_FMN-bd_sf"/>
</dbReference>
<protein>
    <recommendedName>
        <fullName evidence="8">Ion-translocating oxidoreductase complex subunit C</fullName>
        <ecNumber evidence="8">7.-.-.-</ecNumber>
    </recommendedName>
    <alternativeName>
        <fullName evidence="8">Rnf electron transport complex subunit C</fullName>
    </alternativeName>
</protein>
<keyword evidence="8" id="KW-0472">Membrane</keyword>
<evidence type="ECO:0000313" key="11">
    <source>
        <dbReference type="Proteomes" id="UP000032740"/>
    </source>
</evidence>
<dbReference type="HAMAP" id="MF_00461">
    <property type="entry name" value="RsxC_RnfC"/>
    <property type="match status" value="1"/>
</dbReference>
<reference evidence="10 11" key="1">
    <citation type="journal article" date="2013" name="J. Mol. Microbiol. Biotechnol.">
        <title>Analysis of the Complete Genomes of Acholeplasma brassicae , A. palmae and A. laidlawii and Their Comparison to the Obligate Parasites from ' Candidatus Phytoplasma'.</title>
        <authorList>
            <person name="Kube M."/>
            <person name="Siewert C."/>
            <person name="Migdoll A.M."/>
            <person name="Duduk B."/>
            <person name="Holz S."/>
            <person name="Rabus R."/>
            <person name="Seemuller E."/>
            <person name="Mitrovic J."/>
            <person name="Muller I."/>
            <person name="Buttner C."/>
            <person name="Reinhardt R."/>
        </authorList>
    </citation>
    <scope>NUCLEOTIDE SEQUENCE [LARGE SCALE GENOMIC DNA]</scope>
    <source>
        <strain evidence="10 11">J233</strain>
    </source>
</reference>
<dbReference type="Pfam" id="PF13375">
    <property type="entry name" value="RnfC_N"/>
    <property type="match status" value="1"/>
</dbReference>
<dbReference type="GO" id="GO:0022900">
    <property type="term" value="P:electron transport chain"/>
    <property type="evidence" value="ECO:0007669"/>
    <property type="project" value="UniProtKB-UniRule"/>
</dbReference>
<comment type="similarity">
    <text evidence="8">Belongs to the 4Fe4S bacterial-type ferredoxin family. RnfC subfamily.</text>
</comment>
<keyword evidence="1 8" id="KW-0813">Transport</keyword>
<evidence type="ECO:0000256" key="1">
    <source>
        <dbReference type="ARBA" id="ARBA00022448"/>
    </source>
</evidence>
<dbReference type="GO" id="GO:0051539">
    <property type="term" value="F:4 iron, 4 sulfur cluster binding"/>
    <property type="evidence" value="ECO:0007669"/>
    <property type="project" value="UniProtKB-KW"/>
</dbReference>
<feature type="binding site" evidence="8">
    <location>
        <position position="413"/>
    </location>
    <ligand>
        <name>[4Fe-4S] cluster</name>
        <dbReference type="ChEBI" id="CHEBI:49883"/>
        <label>1</label>
    </ligand>
</feature>
<dbReference type="Pfam" id="PF01512">
    <property type="entry name" value="Complex1_51K"/>
    <property type="match status" value="1"/>
</dbReference>
<dbReference type="Pfam" id="PF10531">
    <property type="entry name" value="SLBB"/>
    <property type="match status" value="1"/>
</dbReference>
<dbReference type="KEGG" id="apal:BN85413770"/>
<dbReference type="PANTHER" id="PTHR43034:SF2">
    <property type="entry name" value="ION-TRANSLOCATING OXIDOREDUCTASE COMPLEX SUBUNIT C"/>
    <property type="match status" value="1"/>
</dbReference>
<evidence type="ECO:0000256" key="5">
    <source>
        <dbReference type="ARBA" id="ARBA00022982"/>
    </source>
</evidence>
<dbReference type="SUPFAM" id="SSF142984">
    <property type="entry name" value="Nqo1 middle domain-like"/>
    <property type="match status" value="1"/>
</dbReference>
<dbReference type="PANTHER" id="PTHR43034">
    <property type="entry name" value="ION-TRANSLOCATING OXIDOREDUCTASE COMPLEX SUBUNIT C"/>
    <property type="match status" value="1"/>
</dbReference>
<comment type="function">
    <text evidence="8">Part of a membrane-bound complex that couples electron transfer with translocation of ions across the membrane.</text>
</comment>
<evidence type="ECO:0000256" key="4">
    <source>
        <dbReference type="ARBA" id="ARBA00022737"/>
    </source>
</evidence>
<dbReference type="Pfam" id="PF12838">
    <property type="entry name" value="Fer4_7"/>
    <property type="match status" value="1"/>
</dbReference>
<dbReference type="RefSeq" id="WP_030003837.1">
    <property type="nucleotide sequence ID" value="NC_022538.1"/>
</dbReference>
<feature type="domain" description="4Fe-4S ferredoxin-type" evidence="9">
    <location>
        <begin position="355"/>
        <end position="384"/>
    </location>
</feature>
<dbReference type="OrthoDB" id="9767754at2"/>
<feature type="binding site" evidence="8">
    <location>
        <position position="409"/>
    </location>
    <ligand>
        <name>[4Fe-4S] cluster</name>
        <dbReference type="ChEBI" id="CHEBI:49883"/>
        <label>2</label>
    </ligand>
</feature>
<dbReference type="PROSITE" id="PS00198">
    <property type="entry name" value="4FE4S_FER_1"/>
    <property type="match status" value="1"/>
</dbReference>
<feature type="binding site" evidence="8">
    <location>
        <position position="403"/>
    </location>
    <ligand>
        <name>[4Fe-4S] cluster</name>
        <dbReference type="ChEBI" id="CHEBI:49883"/>
        <label>2</label>
    </ligand>
</feature>
<evidence type="ECO:0000256" key="7">
    <source>
        <dbReference type="ARBA" id="ARBA00023014"/>
    </source>
</evidence>
<dbReference type="NCBIfam" id="TIGR01945">
    <property type="entry name" value="rnfC"/>
    <property type="match status" value="1"/>
</dbReference>
<dbReference type="InterPro" id="IPR017900">
    <property type="entry name" value="4Fe4S_Fe_S_CS"/>
</dbReference>
<dbReference type="EC" id="7.-.-.-" evidence="8"/>
<dbReference type="InterPro" id="IPR026902">
    <property type="entry name" value="RnfC_N"/>
</dbReference>
<comment type="subcellular location">
    <subcellularLocation>
        <location evidence="8">Cell membrane</location>
        <topology evidence="8">Peripheral membrane protein</topology>
    </subcellularLocation>
</comment>
<organism evidence="10 11">
    <name type="scientific">Alteracholeplasma palmae (strain ATCC 49389 / J233)</name>
    <name type="common">Acholeplasma palmae</name>
    <dbReference type="NCBI Taxonomy" id="1318466"/>
    <lineage>
        <taxon>Bacteria</taxon>
        <taxon>Bacillati</taxon>
        <taxon>Mycoplasmatota</taxon>
        <taxon>Mollicutes</taxon>
        <taxon>Acholeplasmatales</taxon>
        <taxon>Acholeplasmataceae</taxon>
        <taxon>Acholeplasma</taxon>
    </lineage>
</organism>
<dbReference type="Gene3D" id="3.40.50.11540">
    <property type="entry name" value="NADH-ubiquinone oxidoreductase 51kDa subunit"/>
    <property type="match status" value="1"/>
</dbReference>
<feature type="domain" description="4Fe-4S ferredoxin-type" evidence="9">
    <location>
        <begin position="392"/>
        <end position="422"/>
    </location>
</feature>
<evidence type="ECO:0000256" key="8">
    <source>
        <dbReference type="HAMAP-Rule" id="MF_00461"/>
    </source>
</evidence>
<dbReference type="InterPro" id="IPR010208">
    <property type="entry name" value="Ion_transpt_RnfC/RsxC"/>
</dbReference>
<evidence type="ECO:0000313" key="10">
    <source>
        <dbReference type="EMBL" id="CCV64954.1"/>
    </source>
</evidence>
<keyword evidence="7 8" id="KW-0411">Iron-sulfur</keyword>
<keyword evidence="8" id="KW-1003">Cell membrane</keyword>
<dbReference type="AlphaFoldDB" id="U4KLT7"/>
<keyword evidence="2 8" id="KW-0004">4Fe-4S</keyword>
<comment type="subunit">
    <text evidence="8">The complex is composed of six subunits: RnfA, RnfB, RnfC, RnfD, RnfE and RnfG.</text>
</comment>
<dbReference type="Proteomes" id="UP000032740">
    <property type="component" value="Chromosome"/>
</dbReference>
<dbReference type="PROSITE" id="PS51379">
    <property type="entry name" value="4FE4S_FER_2"/>
    <property type="match status" value="2"/>
</dbReference>
<dbReference type="STRING" id="1318466.BN85413770"/>
<feature type="binding site" evidence="8">
    <location>
        <position position="374"/>
    </location>
    <ligand>
        <name>[4Fe-4S] cluster</name>
        <dbReference type="ChEBI" id="CHEBI:49883"/>
        <label>2</label>
    </ligand>
</feature>
<accession>U4KLT7</accession>
<dbReference type="EMBL" id="FO681347">
    <property type="protein sequence ID" value="CCV64954.1"/>
    <property type="molecule type" value="Genomic_DNA"/>
</dbReference>
<evidence type="ECO:0000256" key="3">
    <source>
        <dbReference type="ARBA" id="ARBA00022723"/>
    </source>
</evidence>
<evidence type="ECO:0000259" key="9">
    <source>
        <dbReference type="PROSITE" id="PS51379"/>
    </source>
</evidence>
<keyword evidence="6 8" id="KW-0408">Iron</keyword>
<keyword evidence="4 8" id="KW-0677">Repeat</keyword>
<name>U4KLT7_ALTPJ</name>
<keyword evidence="8" id="KW-1278">Translocase</keyword>
<evidence type="ECO:0000256" key="6">
    <source>
        <dbReference type="ARBA" id="ARBA00023004"/>
    </source>
</evidence>
<feature type="binding site" evidence="8">
    <location>
        <position position="364"/>
    </location>
    <ligand>
        <name>[4Fe-4S] cluster</name>
        <dbReference type="ChEBI" id="CHEBI:49883"/>
        <label>1</label>
    </ligand>
</feature>
<feature type="binding site" evidence="8">
    <location>
        <position position="370"/>
    </location>
    <ligand>
        <name>[4Fe-4S] cluster</name>
        <dbReference type="ChEBI" id="CHEBI:49883"/>
        <label>1</label>
    </ligand>
</feature>
<sequence length="435" mass="48575">MIQKTREIPDGKKVLKKLPILHYLDADYLYYPITNQRCPEGETCVIMGQFVKVGEEIGVRKGAFFEQPIHATASGEIMGYEKKMDQSGRLVDCLIVKNDKKYELHESIYDRTDEEIMNLTKQDFIDIAKNSGLVGLGGSGFPTYIKLNAKHPVDIVVANGVECEPNLISDYEILMRHPEEMILGLIYSMKAVGAKKGIIAIKEKNKELEARLSFAIKDFPQYDLKVKLVGNYYPQGWELETIKSATGIKIPQGKITSEYGIINFNVSTLVSLYHAVKKRLPVLERFFTISGDGAHNKNFRVRIGTSIEELLELAGGYKDLDLNKTLIVGGPMMGTSVSSSDLVLTHTMTSLIINNEVVREEEPCIHCASCVYSCPVEIQPVQIMNAFKRKDTGFLVDLAVNKCIECGLCSFVCPSKIHLTDYMRKGKALLKTGGQ</sequence>
<dbReference type="InterPro" id="IPR011538">
    <property type="entry name" value="Nuo51_FMN-bd"/>
</dbReference>
<dbReference type="Gene3D" id="3.30.70.20">
    <property type="match status" value="1"/>
</dbReference>
<evidence type="ECO:0000256" key="2">
    <source>
        <dbReference type="ARBA" id="ARBA00022485"/>
    </source>
</evidence>
<dbReference type="GO" id="GO:0046872">
    <property type="term" value="F:metal ion binding"/>
    <property type="evidence" value="ECO:0007669"/>
    <property type="project" value="UniProtKB-KW"/>
</dbReference>
<dbReference type="SUPFAM" id="SSF142019">
    <property type="entry name" value="Nqo1 FMN-binding domain-like"/>
    <property type="match status" value="1"/>
</dbReference>
<feature type="binding site" evidence="8">
    <location>
        <position position="406"/>
    </location>
    <ligand>
        <name>[4Fe-4S] cluster</name>
        <dbReference type="ChEBI" id="CHEBI:49883"/>
        <label>2</label>
    </ligand>
</feature>
<dbReference type="GO" id="GO:0005886">
    <property type="term" value="C:plasma membrane"/>
    <property type="evidence" value="ECO:0007669"/>
    <property type="project" value="UniProtKB-SubCell"/>
</dbReference>
<dbReference type="GO" id="GO:0009055">
    <property type="term" value="F:electron transfer activity"/>
    <property type="evidence" value="ECO:0007669"/>
    <property type="project" value="InterPro"/>
</dbReference>
<keyword evidence="3 8" id="KW-0479">Metal-binding</keyword>
<comment type="cofactor">
    <cofactor evidence="8">
        <name>[4Fe-4S] cluster</name>
        <dbReference type="ChEBI" id="CHEBI:49883"/>
    </cofactor>
    <text evidence="8">Binds 2 [4Fe-4S] clusters per subunit.</text>
</comment>
<dbReference type="SUPFAM" id="SSF46548">
    <property type="entry name" value="alpha-helical ferredoxin"/>
    <property type="match status" value="1"/>
</dbReference>
<dbReference type="InterPro" id="IPR017896">
    <property type="entry name" value="4Fe4S_Fe-S-bd"/>
</dbReference>
<proteinExistence type="inferred from homology"/>
<keyword evidence="5 8" id="KW-0249">Electron transport</keyword>